<keyword evidence="5 9" id="KW-0238">DNA-binding</keyword>
<proteinExistence type="predicted"/>
<protein>
    <recommendedName>
        <fullName evidence="1">Stage 0 sporulation protein A homolog</fullName>
    </recommendedName>
</protein>
<keyword evidence="6" id="KW-0804">Transcription</keyword>
<dbReference type="PANTHER" id="PTHR48111:SF1">
    <property type="entry name" value="TWO-COMPONENT RESPONSE REGULATOR ORR33"/>
    <property type="match status" value="1"/>
</dbReference>
<dbReference type="EMBL" id="WXEY01000007">
    <property type="protein sequence ID" value="MZP29846.1"/>
    <property type="molecule type" value="Genomic_DNA"/>
</dbReference>
<keyword evidence="3" id="KW-0902">Two-component regulatory system</keyword>
<dbReference type="GO" id="GO:0000976">
    <property type="term" value="F:transcription cis-regulatory region binding"/>
    <property type="evidence" value="ECO:0007669"/>
    <property type="project" value="TreeGrafter"/>
</dbReference>
<gene>
    <name evidence="12" type="ORF">GTO91_09015</name>
</gene>
<name>A0A845L2F2_9FIRM</name>
<feature type="domain" description="Response regulatory" evidence="10">
    <location>
        <begin position="5"/>
        <end position="118"/>
    </location>
</feature>
<keyword evidence="4" id="KW-0805">Transcription regulation</keyword>
<dbReference type="GO" id="GO:0000156">
    <property type="term" value="F:phosphorelay response regulator activity"/>
    <property type="evidence" value="ECO:0007669"/>
    <property type="project" value="TreeGrafter"/>
</dbReference>
<feature type="domain" description="OmpR/PhoB-type" evidence="11">
    <location>
        <begin position="136"/>
        <end position="235"/>
    </location>
</feature>
<dbReference type="InterPro" id="IPR001789">
    <property type="entry name" value="Sig_transdc_resp-reg_receiver"/>
</dbReference>
<sequence>MQGKKVLIVEDDTKIQQLLVLYLEKNGYRTAVAERGSEALRLFESEQPDLILLDILLPDMDGYQICQEIRNCSNVPILFMSCMKEADNIIQALKLGGDDYITKPFDPNVLMARVEAKLRRAPIFRRVAPAEEPAPARTLVFDDLEIDLANYRVAVGGQPVSLAAKELQLLFFLAQHPSQVFTAQELYTRIWGYEDVGDYRTVMTHVSNIRKKIKTDSSAPERIQNIRGFGYKFNV</sequence>
<dbReference type="RefSeq" id="WP_161258039.1">
    <property type="nucleotide sequence ID" value="NZ_WXEY01000007.1"/>
</dbReference>
<dbReference type="InterPro" id="IPR036388">
    <property type="entry name" value="WH-like_DNA-bd_sf"/>
</dbReference>
<organism evidence="12 13">
    <name type="scientific">Heliomicrobium undosum</name>
    <dbReference type="NCBI Taxonomy" id="121734"/>
    <lineage>
        <taxon>Bacteria</taxon>
        <taxon>Bacillati</taxon>
        <taxon>Bacillota</taxon>
        <taxon>Clostridia</taxon>
        <taxon>Eubacteriales</taxon>
        <taxon>Heliobacteriaceae</taxon>
        <taxon>Heliomicrobium</taxon>
    </lineage>
</organism>
<dbReference type="GO" id="GO:0032993">
    <property type="term" value="C:protein-DNA complex"/>
    <property type="evidence" value="ECO:0007669"/>
    <property type="project" value="TreeGrafter"/>
</dbReference>
<evidence type="ECO:0000256" key="8">
    <source>
        <dbReference type="PROSITE-ProRule" id="PRU00169"/>
    </source>
</evidence>
<evidence type="ECO:0000256" key="2">
    <source>
        <dbReference type="ARBA" id="ARBA00022553"/>
    </source>
</evidence>
<dbReference type="AlphaFoldDB" id="A0A845L2F2"/>
<dbReference type="Pfam" id="PF00486">
    <property type="entry name" value="Trans_reg_C"/>
    <property type="match status" value="1"/>
</dbReference>
<reference evidence="12 13" key="1">
    <citation type="submission" date="2020-01" db="EMBL/GenBank/DDBJ databases">
        <title>Whole-genome sequence of Heliobacterium undosum DSM 13378.</title>
        <authorList>
            <person name="Kyndt J.A."/>
            <person name="Meyer T.E."/>
        </authorList>
    </citation>
    <scope>NUCLEOTIDE SEQUENCE [LARGE SCALE GENOMIC DNA]</scope>
    <source>
        <strain evidence="12 13">DSM 13378</strain>
    </source>
</reference>
<dbReference type="InterPro" id="IPR001867">
    <property type="entry name" value="OmpR/PhoB-type_DNA-bd"/>
</dbReference>
<evidence type="ECO:0000313" key="12">
    <source>
        <dbReference type="EMBL" id="MZP29846.1"/>
    </source>
</evidence>
<evidence type="ECO:0000259" key="10">
    <source>
        <dbReference type="PROSITE" id="PS50110"/>
    </source>
</evidence>
<evidence type="ECO:0000313" key="13">
    <source>
        <dbReference type="Proteomes" id="UP000463470"/>
    </source>
</evidence>
<dbReference type="Gene3D" id="3.40.50.2300">
    <property type="match status" value="1"/>
</dbReference>
<dbReference type="PROSITE" id="PS51755">
    <property type="entry name" value="OMPR_PHOB"/>
    <property type="match status" value="1"/>
</dbReference>
<evidence type="ECO:0000256" key="4">
    <source>
        <dbReference type="ARBA" id="ARBA00023015"/>
    </source>
</evidence>
<dbReference type="OrthoDB" id="9790442at2"/>
<keyword evidence="13" id="KW-1185">Reference proteome</keyword>
<evidence type="ECO:0000256" key="5">
    <source>
        <dbReference type="ARBA" id="ARBA00023125"/>
    </source>
</evidence>
<dbReference type="FunFam" id="3.40.50.2300:FF:000001">
    <property type="entry name" value="DNA-binding response regulator PhoB"/>
    <property type="match status" value="1"/>
</dbReference>
<evidence type="ECO:0000259" key="11">
    <source>
        <dbReference type="PROSITE" id="PS51755"/>
    </source>
</evidence>
<dbReference type="InterPro" id="IPR011006">
    <property type="entry name" value="CheY-like_superfamily"/>
</dbReference>
<evidence type="ECO:0000256" key="6">
    <source>
        <dbReference type="ARBA" id="ARBA00023163"/>
    </source>
</evidence>
<accession>A0A845L2F2</accession>
<feature type="DNA-binding region" description="OmpR/PhoB-type" evidence="9">
    <location>
        <begin position="136"/>
        <end position="235"/>
    </location>
</feature>
<dbReference type="InterPro" id="IPR039420">
    <property type="entry name" value="WalR-like"/>
</dbReference>
<dbReference type="GO" id="GO:0006355">
    <property type="term" value="P:regulation of DNA-templated transcription"/>
    <property type="evidence" value="ECO:0007669"/>
    <property type="project" value="InterPro"/>
</dbReference>
<evidence type="ECO:0000256" key="3">
    <source>
        <dbReference type="ARBA" id="ARBA00023012"/>
    </source>
</evidence>
<keyword evidence="2 8" id="KW-0597">Phosphoprotein</keyword>
<dbReference type="SMART" id="SM00862">
    <property type="entry name" value="Trans_reg_C"/>
    <property type="match status" value="1"/>
</dbReference>
<dbReference type="SUPFAM" id="SSF52172">
    <property type="entry name" value="CheY-like"/>
    <property type="match status" value="1"/>
</dbReference>
<dbReference type="PANTHER" id="PTHR48111">
    <property type="entry name" value="REGULATOR OF RPOS"/>
    <property type="match status" value="1"/>
</dbReference>
<dbReference type="Pfam" id="PF00072">
    <property type="entry name" value="Response_reg"/>
    <property type="match status" value="1"/>
</dbReference>
<evidence type="ECO:0000256" key="7">
    <source>
        <dbReference type="ARBA" id="ARBA00024867"/>
    </source>
</evidence>
<dbReference type="FunFam" id="1.10.10.10:FF:000018">
    <property type="entry name" value="DNA-binding response regulator ResD"/>
    <property type="match status" value="1"/>
</dbReference>
<dbReference type="CDD" id="cd00383">
    <property type="entry name" value="trans_reg_C"/>
    <property type="match status" value="1"/>
</dbReference>
<dbReference type="GO" id="GO:0005829">
    <property type="term" value="C:cytosol"/>
    <property type="evidence" value="ECO:0007669"/>
    <property type="project" value="TreeGrafter"/>
</dbReference>
<dbReference type="Proteomes" id="UP000463470">
    <property type="component" value="Unassembled WGS sequence"/>
</dbReference>
<evidence type="ECO:0000256" key="1">
    <source>
        <dbReference type="ARBA" id="ARBA00018672"/>
    </source>
</evidence>
<comment type="caution">
    <text evidence="12">The sequence shown here is derived from an EMBL/GenBank/DDBJ whole genome shotgun (WGS) entry which is preliminary data.</text>
</comment>
<dbReference type="Gene3D" id="1.10.10.10">
    <property type="entry name" value="Winged helix-like DNA-binding domain superfamily/Winged helix DNA-binding domain"/>
    <property type="match status" value="1"/>
</dbReference>
<dbReference type="Gene3D" id="6.10.250.690">
    <property type="match status" value="1"/>
</dbReference>
<evidence type="ECO:0000256" key="9">
    <source>
        <dbReference type="PROSITE-ProRule" id="PRU01091"/>
    </source>
</evidence>
<dbReference type="SMART" id="SM00448">
    <property type="entry name" value="REC"/>
    <property type="match status" value="1"/>
</dbReference>
<comment type="function">
    <text evidence="7">May play the central regulatory role in sporulation. It may be an element of the effector pathway responsible for the activation of sporulation genes in response to nutritional stress. Spo0A may act in concert with spo0H (a sigma factor) to control the expression of some genes that are critical to the sporulation process.</text>
</comment>
<feature type="modified residue" description="4-aspartylphosphate" evidence="8">
    <location>
        <position position="54"/>
    </location>
</feature>
<dbReference type="PROSITE" id="PS50110">
    <property type="entry name" value="RESPONSE_REGULATORY"/>
    <property type="match status" value="1"/>
</dbReference>